<dbReference type="RefSeq" id="XP_009023289.1">
    <property type="nucleotide sequence ID" value="XM_009025041.1"/>
</dbReference>
<dbReference type="GeneID" id="20199892"/>
<dbReference type="EnsemblMetazoa" id="HelroT163000">
    <property type="protein sequence ID" value="HelroP163000"/>
    <property type="gene ID" value="HelroG163000"/>
</dbReference>
<dbReference type="OrthoDB" id="6247498at2759"/>
<dbReference type="HOGENOM" id="CLU_1449210_0_0_1"/>
<protein>
    <submittedName>
        <fullName evidence="1 2">Uncharacterized protein</fullName>
    </submittedName>
</protein>
<reference evidence="1 3" key="2">
    <citation type="journal article" date="2013" name="Nature">
        <title>Insights into bilaterian evolution from three spiralian genomes.</title>
        <authorList>
            <person name="Simakov O."/>
            <person name="Marletaz F."/>
            <person name="Cho S.J."/>
            <person name="Edsinger-Gonzales E."/>
            <person name="Havlak P."/>
            <person name="Hellsten U."/>
            <person name="Kuo D.H."/>
            <person name="Larsson T."/>
            <person name="Lv J."/>
            <person name="Arendt D."/>
            <person name="Savage R."/>
            <person name="Osoegawa K."/>
            <person name="de Jong P."/>
            <person name="Grimwood J."/>
            <person name="Chapman J.A."/>
            <person name="Shapiro H."/>
            <person name="Aerts A."/>
            <person name="Otillar R.P."/>
            <person name="Terry A.Y."/>
            <person name="Boore J.L."/>
            <person name="Grigoriev I.V."/>
            <person name="Lindberg D.R."/>
            <person name="Seaver E.C."/>
            <person name="Weisblat D.A."/>
            <person name="Putnam N.H."/>
            <person name="Rokhsar D.S."/>
        </authorList>
    </citation>
    <scope>NUCLEOTIDE SEQUENCE</scope>
</reference>
<reference evidence="2" key="3">
    <citation type="submission" date="2015-06" db="UniProtKB">
        <authorList>
            <consortium name="EnsemblMetazoa"/>
        </authorList>
    </citation>
    <scope>IDENTIFICATION</scope>
</reference>
<organism evidence="2 3">
    <name type="scientific">Helobdella robusta</name>
    <name type="common">Californian leech</name>
    <dbReference type="NCBI Taxonomy" id="6412"/>
    <lineage>
        <taxon>Eukaryota</taxon>
        <taxon>Metazoa</taxon>
        <taxon>Spiralia</taxon>
        <taxon>Lophotrochozoa</taxon>
        <taxon>Annelida</taxon>
        <taxon>Clitellata</taxon>
        <taxon>Hirudinea</taxon>
        <taxon>Rhynchobdellida</taxon>
        <taxon>Glossiphoniidae</taxon>
        <taxon>Helobdella</taxon>
    </lineage>
</organism>
<reference evidence="3" key="1">
    <citation type="submission" date="2012-12" db="EMBL/GenBank/DDBJ databases">
        <authorList>
            <person name="Hellsten U."/>
            <person name="Grimwood J."/>
            <person name="Chapman J.A."/>
            <person name="Shapiro H."/>
            <person name="Aerts A."/>
            <person name="Otillar R.P."/>
            <person name="Terry A.Y."/>
            <person name="Boore J.L."/>
            <person name="Simakov O."/>
            <person name="Marletaz F."/>
            <person name="Cho S.-J."/>
            <person name="Edsinger-Gonzales E."/>
            <person name="Havlak P."/>
            <person name="Kuo D.-H."/>
            <person name="Larsson T."/>
            <person name="Lv J."/>
            <person name="Arendt D."/>
            <person name="Savage R."/>
            <person name="Osoegawa K."/>
            <person name="de Jong P."/>
            <person name="Lindberg D.R."/>
            <person name="Seaver E.C."/>
            <person name="Weisblat D.A."/>
            <person name="Putnam N.H."/>
            <person name="Grigoriev I.V."/>
            <person name="Rokhsar D.S."/>
        </authorList>
    </citation>
    <scope>NUCLEOTIDE SEQUENCE</scope>
</reference>
<gene>
    <name evidence="2" type="primary">20199892</name>
    <name evidence="1" type="ORF">HELRODRAFT_163000</name>
</gene>
<name>T1ETJ2_HELRO</name>
<dbReference type="EMBL" id="KB097143">
    <property type="protein sequence ID" value="ESN99451.1"/>
    <property type="molecule type" value="Genomic_DNA"/>
</dbReference>
<dbReference type="EMBL" id="AMQM01001260">
    <property type="status" value="NOT_ANNOTATED_CDS"/>
    <property type="molecule type" value="Genomic_DNA"/>
</dbReference>
<keyword evidence="3" id="KW-1185">Reference proteome</keyword>
<accession>T1ETJ2</accession>
<proteinExistence type="predicted"/>
<dbReference type="CTD" id="20199892"/>
<evidence type="ECO:0000313" key="1">
    <source>
        <dbReference type="EMBL" id="ESN99451.1"/>
    </source>
</evidence>
<evidence type="ECO:0000313" key="2">
    <source>
        <dbReference type="EnsemblMetazoa" id="HelroP163000"/>
    </source>
</evidence>
<dbReference type="AlphaFoldDB" id="T1ETJ2"/>
<dbReference type="KEGG" id="hro:HELRODRAFT_163000"/>
<dbReference type="Proteomes" id="UP000015101">
    <property type="component" value="Unassembled WGS sequence"/>
</dbReference>
<dbReference type="InParanoid" id="T1ETJ2"/>
<evidence type="ECO:0000313" key="3">
    <source>
        <dbReference type="Proteomes" id="UP000015101"/>
    </source>
</evidence>
<sequence>MAQWLRTPAIKFESAKRYKRVYASNLEFYKKGFVDVDFLKVEHDSELELSHEALITGSKGDNFKIKSLPTANYIFRNETNQWGRVRNVEDGHGMNVSFFYDKPFYRSSITWNNKLHKCDTINQHMIPLKTSSSKYKSDIQDIHVVIRKEDSRFKYNIRNAVRPPYFKFTTKRYTILSLRVPLISNSI</sequence>